<dbReference type="GO" id="GO:0008270">
    <property type="term" value="F:zinc ion binding"/>
    <property type="evidence" value="ECO:0007669"/>
    <property type="project" value="InterPro"/>
</dbReference>
<sequence>MGNLRRDHVAERFVIVNESRKKPLKKSSKTEKNPFKSGNESMTKPSVLSLVLKDGMLQRLQDDDDTNVKNWTVRVVPATNPEVDIETDNTYSDYPLYSEPSYGYHYNIIASPDEKKTLATIDVEQWGYVLSVIQDRLRWLYTQKGVAYVAIYADNGKDSGAKIIHPHLHMMSFTTIPPRIEEEANSSHKILNEKGVYPMSQLVNSESGGPRQILQTEGFIALSPWAPSHQYEFWICPKKHATSFSKISQKEINDLALILRATLGGLSNSIKDVSFSIAFHLSPEKKNSKQIHWHVEVYPVTSPWSGLEHGFGIFLNELTPEKAAEELGAACRKELSALVGIL</sequence>
<keyword evidence="3" id="KW-0548">Nucleotidyltransferase</keyword>
<dbReference type="PANTHER" id="PTHR42763">
    <property type="entry name" value="ADP-GLUCOSE PHOSPHORYLASE"/>
    <property type="match status" value="1"/>
</dbReference>
<gene>
    <name evidence="3" type="primary">GALT</name>
    <name evidence="3" type="synonym">galT</name>
</gene>
<dbReference type="GO" id="GO:0006012">
    <property type="term" value="P:galactose metabolic process"/>
    <property type="evidence" value="ECO:0007669"/>
    <property type="project" value="InterPro"/>
</dbReference>
<evidence type="ECO:0000313" key="3">
    <source>
        <dbReference type="EMBL" id="AIE98335.1"/>
    </source>
</evidence>
<dbReference type="InterPro" id="IPR001937">
    <property type="entry name" value="GalP_UDPtransf1"/>
</dbReference>
<dbReference type="EC" id="2.7.7.12" evidence="3"/>
<dbReference type="PANTHER" id="PTHR42763:SF2">
    <property type="entry name" value="ADP-GLUCOSE PHOSPHORYLASE"/>
    <property type="match status" value="1"/>
</dbReference>
<dbReference type="SUPFAM" id="SSF54197">
    <property type="entry name" value="HIT-like"/>
    <property type="match status" value="2"/>
</dbReference>
<keyword evidence="3" id="KW-0808">Transferase</keyword>
<dbReference type="PIRSF" id="PIRSF000808">
    <property type="entry name" value="GalT"/>
    <property type="match status" value="1"/>
</dbReference>
<feature type="region of interest" description="Disordered" evidence="2">
    <location>
        <begin position="20"/>
        <end position="42"/>
    </location>
</feature>
<dbReference type="AlphaFoldDB" id="A0A075G2P6"/>
<organism evidence="3">
    <name type="scientific">uncultured marine thaumarchaeote KM3_05_F10</name>
    <dbReference type="NCBI Taxonomy" id="1455969"/>
    <lineage>
        <taxon>Archaea</taxon>
        <taxon>Nitrososphaerota</taxon>
        <taxon>environmental samples</taxon>
    </lineage>
</organism>
<name>A0A075G2P6_9ARCH</name>
<feature type="active site" description="Tele-UMP-histidine intermediate" evidence="1">
    <location>
        <position position="167"/>
    </location>
</feature>
<protein>
    <submittedName>
        <fullName evidence="3">Galactose-1-phosphate uridylyltransferase (GalT, GALT)</fullName>
        <ecNumber evidence="3">2.7.7.12</ecNumber>
    </submittedName>
</protein>
<dbReference type="Gene3D" id="3.30.428.10">
    <property type="entry name" value="HIT-like"/>
    <property type="match status" value="2"/>
</dbReference>
<reference evidence="3" key="1">
    <citation type="journal article" date="2014" name="Genome Biol. Evol.">
        <title>Pangenome evidence for extensive interdomain horizontal transfer affecting lineage core and shell genes in uncultured planktonic thaumarchaeota and euryarchaeota.</title>
        <authorList>
            <person name="Deschamps P."/>
            <person name="Zivanovic Y."/>
            <person name="Moreira D."/>
            <person name="Rodriguez-Valera F."/>
            <person name="Lopez-Garcia P."/>
        </authorList>
    </citation>
    <scope>NUCLEOTIDE SEQUENCE</scope>
</reference>
<dbReference type="GO" id="GO:0008108">
    <property type="term" value="F:UDP-glucose:hexose-1-phosphate uridylyltransferase activity"/>
    <property type="evidence" value="ECO:0007669"/>
    <property type="project" value="UniProtKB-EC"/>
</dbReference>
<proteinExistence type="predicted"/>
<accession>A0A075G2P6</accession>
<evidence type="ECO:0000256" key="2">
    <source>
        <dbReference type="SAM" id="MobiDB-lite"/>
    </source>
</evidence>
<dbReference type="InterPro" id="IPR036265">
    <property type="entry name" value="HIT-like_sf"/>
</dbReference>
<dbReference type="InterPro" id="IPR053177">
    <property type="entry name" value="ADP-glucose_phosphorylase"/>
</dbReference>
<evidence type="ECO:0000256" key="1">
    <source>
        <dbReference type="PIRSR" id="PIRSR000808-1"/>
    </source>
</evidence>
<dbReference type="EMBL" id="KF900533">
    <property type="protein sequence ID" value="AIE98335.1"/>
    <property type="molecule type" value="Genomic_DNA"/>
</dbReference>